<accession>A0A8H5FX60</accession>
<comment type="caution">
    <text evidence="2">The sequence shown here is derived from an EMBL/GenBank/DDBJ whole genome shotgun (WGS) entry which is preliminary data.</text>
</comment>
<gene>
    <name evidence="2" type="ORF">D9757_012737</name>
</gene>
<evidence type="ECO:0000313" key="2">
    <source>
        <dbReference type="EMBL" id="KAF5353020.1"/>
    </source>
</evidence>
<name>A0A8H5FX60_9AGAR</name>
<feature type="region of interest" description="Disordered" evidence="1">
    <location>
        <begin position="869"/>
        <end position="904"/>
    </location>
</feature>
<dbReference type="Proteomes" id="UP000518752">
    <property type="component" value="Unassembled WGS sequence"/>
</dbReference>
<sequence length="904" mass="101792">MSCGKLSVAHFSPLLMSGRLSIANLLNPELSISVSSLLNPAPATSHPTTSADSGSFQAAPAGTLIYSDFRLTKKTTLSAVYLHQSGSVVEYPATGAVDGASVGHLFAMDINKWSKPSLNFVYSRGEPKGKALETVTVPLLVDSVTGEMVPCVARHSTCQGVKVCPTSHLCVDPASHSTGSRQNVHDRLHKDRKCHDETSSPANDVLDRTLALITSAISRVGCTSKSALDLELEEDEDSIESRERRELRRGYPDIPRRCTGSIIFRYTSDGTPFIKCEYHSRENRDHFFDISVGNGRYNTDYLQAVLDNNIEESTRIECEAEANGYGPKVPCRTVVNRSSQRPTCGFIHRDPQRHELRQMKLIELSCTCKFWEYEPVAEYRERCAYLLIVSKNVHSHPAPLPEKTPIAVRAALDSLLQKLEYELADMTPRIFLRHPLVKSYLSSCFPLLRNPMLSDLHISLSNQSHLKIYIQHMKKSIFPFGTGWKGLLHLKSQQDNLLDPSEQYIRAALEIPVSLLAAEDNDNPSDGLSSDEPLRIVICMTPHASRRLIEAQYIQSDISFKRVVGFYEFEIASVDPYTNTKIDDYGGLIVNWVVDQHGGQAKGIGLYLYEQVQMLPEQYDFHEPSRLIQDLNAYDHLRRFLTLCTTHFTRNIQKCAVSEEVRSLMRSLSCIRHDDWDGTISTIIHLGGQPAQSTFRYSQRIKFMIELLRLGLGQGALTICWEKSFIPMEIWQARRRESNVVEIVHANVNREGTQCTLVGGVSKGQHYDLMKQRAVQDWEEFGIRESYSLKRTSENAIKNYKRKAYSRQKILNQDDSNIKIHNGKMEKLRAKWHQAQDSVDSISESVQIQPAVSSLSFVSSPELIKKLNKAQKKEEKARKAYEKQVGRGRELAGKGSGQVSSLLS</sequence>
<evidence type="ECO:0000313" key="3">
    <source>
        <dbReference type="Proteomes" id="UP000518752"/>
    </source>
</evidence>
<dbReference type="AlphaFoldDB" id="A0A8H5FX60"/>
<dbReference type="EMBL" id="JAACJN010000272">
    <property type="protein sequence ID" value="KAF5353020.1"/>
    <property type="molecule type" value="Genomic_DNA"/>
</dbReference>
<proteinExistence type="predicted"/>
<keyword evidence="3" id="KW-1185">Reference proteome</keyword>
<reference evidence="2 3" key="1">
    <citation type="journal article" date="2020" name="ISME J.">
        <title>Uncovering the hidden diversity of litter-decomposition mechanisms in mushroom-forming fungi.</title>
        <authorList>
            <person name="Floudas D."/>
            <person name="Bentzer J."/>
            <person name="Ahren D."/>
            <person name="Johansson T."/>
            <person name="Persson P."/>
            <person name="Tunlid A."/>
        </authorList>
    </citation>
    <scope>NUCLEOTIDE SEQUENCE [LARGE SCALE GENOMIC DNA]</scope>
    <source>
        <strain evidence="2 3">CBS 406.79</strain>
    </source>
</reference>
<evidence type="ECO:0000256" key="1">
    <source>
        <dbReference type="SAM" id="MobiDB-lite"/>
    </source>
</evidence>
<dbReference type="OrthoDB" id="3268409at2759"/>
<protein>
    <submittedName>
        <fullName evidence="2">Uncharacterized protein</fullName>
    </submittedName>
</protein>
<organism evidence="2 3">
    <name type="scientific">Collybiopsis confluens</name>
    <dbReference type="NCBI Taxonomy" id="2823264"/>
    <lineage>
        <taxon>Eukaryota</taxon>
        <taxon>Fungi</taxon>
        <taxon>Dikarya</taxon>
        <taxon>Basidiomycota</taxon>
        <taxon>Agaricomycotina</taxon>
        <taxon>Agaricomycetes</taxon>
        <taxon>Agaricomycetidae</taxon>
        <taxon>Agaricales</taxon>
        <taxon>Marasmiineae</taxon>
        <taxon>Omphalotaceae</taxon>
        <taxon>Collybiopsis</taxon>
    </lineage>
</organism>
<feature type="compositionally biased region" description="Basic and acidic residues" evidence="1">
    <location>
        <begin position="871"/>
        <end position="892"/>
    </location>
</feature>